<feature type="domain" description="Endonuclease/exonuclease/phosphatase" evidence="4">
    <location>
        <begin position="128"/>
        <end position="365"/>
    </location>
</feature>
<dbReference type="Proteomes" id="UP000315471">
    <property type="component" value="Unassembled WGS sequence"/>
</dbReference>
<dbReference type="GO" id="GO:0006308">
    <property type="term" value="P:DNA catabolic process"/>
    <property type="evidence" value="ECO:0007669"/>
    <property type="project" value="InterPro"/>
</dbReference>
<dbReference type="GO" id="GO:0004527">
    <property type="term" value="F:exonuclease activity"/>
    <property type="evidence" value="ECO:0007669"/>
    <property type="project" value="UniProtKB-KW"/>
</dbReference>
<dbReference type="GO" id="GO:0004519">
    <property type="term" value="F:endonuclease activity"/>
    <property type="evidence" value="ECO:0007669"/>
    <property type="project" value="UniProtKB-KW"/>
</dbReference>
<keyword evidence="5" id="KW-0269">Exonuclease</keyword>
<dbReference type="Gene3D" id="3.60.10.10">
    <property type="entry name" value="Endonuclease/exonuclease/phosphatase"/>
    <property type="match status" value="1"/>
</dbReference>
<protein>
    <submittedName>
        <fullName evidence="5">Endonuclease/Exonuclease/phosphatase family protein</fullName>
    </submittedName>
</protein>
<name>A0A5C6E899_9BACT</name>
<evidence type="ECO:0000313" key="6">
    <source>
        <dbReference type="Proteomes" id="UP000315471"/>
    </source>
</evidence>
<dbReference type="OrthoDB" id="5500612at2"/>
<gene>
    <name evidence="5" type="ORF">Q31b_02310</name>
</gene>
<reference evidence="5 6" key="1">
    <citation type="submission" date="2019-02" db="EMBL/GenBank/DDBJ databases">
        <title>Deep-cultivation of Planctomycetes and their phenomic and genomic characterization uncovers novel biology.</title>
        <authorList>
            <person name="Wiegand S."/>
            <person name="Jogler M."/>
            <person name="Boedeker C."/>
            <person name="Pinto D."/>
            <person name="Vollmers J."/>
            <person name="Rivas-Marin E."/>
            <person name="Kohn T."/>
            <person name="Peeters S.H."/>
            <person name="Heuer A."/>
            <person name="Rast P."/>
            <person name="Oberbeckmann S."/>
            <person name="Bunk B."/>
            <person name="Jeske O."/>
            <person name="Meyerdierks A."/>
            <person name="Storesund J.E."/>
            <person name="Kallscheuer N."/>
            <person name="Luecker S."/>
            <person name="Lage O.M."/>
            <person name="Pohl T."/>
            <person name="Merkel B.J."/>
            <person name="Hornburger P."/>
            <person name="Mueller R.-W."/>
            <person name="Bruemmer F."/>
            <person name="Labrenz M."/>
            <person name="Spormann A.M."/>
            <person name="Op Den Camp H."/>
            <person name="Overmann J."/>
            <person name="Amann R."/>
            <person name="Jetten M.S.M."/>
            <person name="Mascher T."/>
            <person name="Medema M.H."/>
            <person name="Devos D.P."/>
            <person name="Kaster A.-K."/>
            <person name="Ovreas L."/>
            <person name="Rohde M."/>
            <person name="Galperin M.Y."/>
            <person name="Jogler C."/>
        </authorList>
    </citation>
    <scope>NUCLEOTIDE SEQUENCE [LARGE SCALE GENOMIC DNA]</scope>
    <source>
        <strain evidence="5 6">Q31b</strain>
    </source>
</reference>
<comment type="similarity">
    <text evidence="1">Belongs to the DNase I family.</text>
</comment>
<dbReference type="AlphaFoldDB" id="A0A5C6E899"/>
<keyword evidence="5" id="KW-0255">Endonuclease</keyword>
<dbReference type="InterPro" id="IPR036691">
    <property type="entry name" value="Endo/exonu/phosph_ase_sf"/>
</dbReference>
<dbReference type="PRINTS" id="PR00130">
    <property type="entry name" value="DNASEI"/>
</dbReference>
<dbReference type="EMBL" id="SJPY01000001">
    <property type="protein sequence ID" value="TWU45060.1"/>
    <property type="molecule type" value="Genomic_DNA"/>
</dbReference>
<evidence type="ECO:0000256" key="2">
    <source>
        <dbReference type="ARBA" id="ARBA00022722"/>
    </source>
</evidence>
<organism evidence="5 6">
    <name type="scientific">Novipirellula aureliae</name>
    <dbReference type="NCBI Taxonomy" id="2527966"/>
    <lineage>
        <taxon>Bacteria</taxon>
        <taxon>Pseudomonadati</taxon>
        <taxon>Planctomycetota</taxon>
        <taxon>Planctomycetia</taxon>
        <taxon>Pirellulales</taxon>
        <taxon>Pirellulaceae</taxon>
        <taxon>Novipirellula</taxon>
    </lineage>
</organism>
<evidence type="ECO:0000256" key="1">
    <source>
        <dbReference type="ARBA" id="ARBA00007359"/>
    </source>
</evidence>
<proteinExistence type="inferred from homology"/>
<evidence type="ECO:0000256" key="3">
    <source>
        <dbReference type="ARBA" id="ARBA00022801"/>
    </source>
</evidence>
<dbReference type="Pfam" id="PF03372">
    <property type="entry name" value="Exo_endo_phos"/>
    <property type="match status" value="1"/>
</dbReference>
<dbReference type="GO" id="GO:0004536">
    <property type="term" value="F:DNA nuclease activity"/>
    <property type="evidence" value="ECO:0007669"/>
    <property type="project" value="InterPro"/>
</dbReference>
<keyword evidence="3" id="KW-0378">Hydrolase</keyword>
<keyword evidence="6" id="KW-1185">Reference proteome</keyword>
<sequence>MTRKRSRSRSKLRFPKLLLFVFTLFSGSGLGGYFNPEWPVVGPLVSRLTDWKEQHPDANLTEAGLRSTVADGVERAKQYAKDQVSQVANRNQYGNNVVPAQYAAQDRYAAESRQGSSANRATDKLLIATYNIQVFGKSKMSKPAVVETLVKIVRLFDLVAIQEIRAQDDDILPTFINSLNADGSQYDFIISPRLGRTVSTEQYAFIFDRTRVEYDPNAVGTMSDPSDMLHREPFVARFRARTASPQHAFTFWMVNTHTDPDEVPDEVAALAEVFEVMQQARQDEDDVILLGDLNANENQMGRLGGLPNMGWVVRGITTNTRRTKAYDNILFNTRATTEYTGRWGVFDIERAFGLTPEQALDVSDHFPVWAEYSVWESGPRPGPY</sequence>
<dbReference type="PANTHER" id="PTHR11371">
    <property type="entry name" value="DEOXYRIBONUCLEASE"/>
    <property type="match status" value="1"/>
</dbReference>
<comment type="caution">
    <text evidence="5">The sequence shown here is derived from an EMBL/GenBank/DDBJ whole genome shotgun (WGS) entry which is preliminary data.</text>
</comment>
<evidence type="ECO:0000259" key="4">
    <source>
        <dbReference type="Pfam" id="PF03372"/>
    </source>
</evidence>
<dbReference type="PANTHER" id="PTHR11371:SF31">
    <property type="entry name" value="EXTRACELLULAR NUCLEASE"/>
    <property type="match status" value="1"/>
</dbReference>
<dbReference type="SMART" id="SM00476">
    <property type="entry name" value="DNaseIc"/>
    <property type="match status" value="1"/>
</dbReference>
<accession>A0A5C6E899</accession>
<dbReference type="RefSeq" id="WP_146597845.1">
    <property type="nucleotide sequence ID" value="NZ_SJPY01000001.1"/>
</dbReference>
<dbReference type="SUPFAM" id="SSF56219">
    <property type="entry name" value="DNase I-like"/>
    <property type="match status" value="1"/>
</dbReference>
<dbReference type="InterPro" id="IPR005135">
    <property type="entry name" value="Endo/exonuclease/phosphatase"/>
</dbReference>
<evidence type="ECO:0000313" key="5">
    <source>
        <dbReference type="EMBL" id="TWU45060.1"/>
    </source>
</evidence>
<dbReference type="InterPro" id="IPR016202">
    <property type="entry name" value="DNase_I"/>
</dbReference>
<keyword evidence="2" id="KW-0540">Nuclease</keyword>